<evidence type="ECO:0000256" key="4">
    <source>
        <dbReference type="ARBA" id="ARBA00023069"/>
    </source>
</evidence>
<accession>A0A4Z2D4T2</accession>
<comment type="subcellular location">
    <subcellularLocation>
        <location evidence="1">Cell projection</location>
        <location evidence="1">Cilium</location>
    </subcellularLocation>
    <subcellularLocation>
        <location evidence="2">Cytoplasm</location>
    </subcellularLocation>
</comment>
<evidence type="ECO:0000259" key="6">
    <source>
        <dbReference type="Pfam" id="PF22544"/>
    </source>
</evidence>
<protein>
    <submittedName>
        <fullName evidence="8">Deleted in lung and esophageal cancer protein</fullName>
    </submittedName>
</protein>
<feature type="domain" description="Deleted in lung and esophageal cancer protein 1 Ig-like" evidence="7">
    <location>
        <begin position="218"/>
        <end position="322"/>
    </location>
</feature>
<keyword evidence="5" id="KW-0966">Cell projection</keyword>
<dbReference type="Pfam" id="PF22544">
    <property type="entry name" value="HYDIN_VesB_CFA65-like_Ig"/>
    <property type="match status" value="1"/>
</dbReference>
<reference evidence="8 9" key="1">
    <citation type="submission" date="2019-03" db="EMBL/GenBank/DDBJ databases">
        <title>An improved genome assembly of the fluke Schistosoma japonicum.</title>
        <authorList>
            <person name="Hu W."/>
            <person name="Luo F."/>
            <person name="Yin M."/>
            <person name="Mo X."/>
            <person name="Sun C."/>
            <person name="Wu Q."/>
            <person name="Zhu B."/>
            <person name="Xiang M."/>
            <person name="Wang J."/>
            <person name="Wang Y."/>
            <person name="Zhang T."/>
            <person name="Xu B."/>
            <person name="Zheng H."/>
            <person name="Feng Z."/>
        </authorList>
    </citation>
    <scope>NUCLEOTIDE SEQUENCE [LARGE SCALE GENOMIC DNA]</scope>
    <source>
        <strain evidence="8">HuSjv2</strain>
        <tissue evidence="8">Worms</tissue>
    </source>
</reference>
<comment type="caution">
    <text evidence="8">The sequence shown here is derived from an EMBL/GenBank/DDBJ whole genome shotgun (WGS) entry which is preliminary data.</text>
</comment>
<feature type="domain" description="HYDIN/VesB/CFA65-like Ig-like" evidence="6">
    <location>
        <begin position="774"/>
        <end position="873"/>
    </location>
</feature>
<dbReference type="Proteomes" id="UP000311919">
    <property type="component" value="Unassembled WGS sequence"/>
</dbReference>
<keyword evidence="9" id="KW-1185">Reference proteome</keyword>
<dbReference type="STRING" id="6182.A0A4Z2D4T2"/>
<name>A0A4Z2D4T2_SCHJA</name>
<feature type="non-terminal residue" evidence="8">
    <location>
        <position position="1345"/>
    </location>
</feature>
<dbReference type="Pfam" id="PF23277">
    <property type="entry name" value="Ig_Dlec1_1"/>
    <property type="match status" value="1"/>
</dbReference>
<dbReference type="GO" id="GO:0005737">
    <property type="term" value="C:cytoplasm"/>
    <property type="evidence" value="ECO:0007669"/>
    <property type="project" value="UniProtKB-SubCell"/>
</dbReference>
<dbReference type="Pfam" id="PF23316">
    <property type="entry name" value="Ig_DLEC1_6th"/>
    <property type="match status" value="1"/>
</dbReference>
<evidence type="ECO:0000313" key="8">
    <source>
        <dbReference type="EMBL" id="TNN11495.1"/>
    </source>
</evidence>
<dbReference type="InterPro" id="IPR033304">
    <property type="entry name" value="DLEC1"/>
</dbReference>
<organism evidence="8 9">
    <name type="scientific">Schistosoma japonicum</name>
    <name type="common">Blood fluke</name>
    <dbReference type="NCBI Taxonomy" id="6182"/>
    <lineage>
        <taxon>Eukaryota</taxon>
        <taxon>Metazoa</taxon>
        <taxon>Spiralia</taxon>
        <taxon>Lophotrochozoa</taxon>
        <taxon>Platyhelminthes</taxon>
        <taxon>Trematoda</taxon>
        <taxon>Digenea</taxon>
        <taxon>Strigeidida</taxon>
        <taxon>Schistosomatoidea</taxon>
        <taxon>Schistosomatidae</taxon>
        <taxon>Schistosoma</taxon>
    </lineage>
</organism>
<dbReference type="GO" id="GO:0015631">
    <property type="term" value="F:tubulin binding"/>
    <property type="evidence" value="ECO:0007669"/>
    <property type="project" value="TreeGrafter"/>
</dbReference>
<dbReference type="InterPro" id="IPR059041">
    <property type="entry name" value="Ig_DLEC1_1"/>
</dbReference>
<keyword evidence="3" id="KW-0963">Cytoplasm</keyword>
<dbReference type="InterPro" id="IPR053879">
    <property type="entry name" value="HYDIN_VesB_CFA65-like_Ig"/>
</dbReference>
<proteinExistence type="predicted"/>
<dbReference type="EMBL" id="SKCS01000290">
    <property type="protein sequence ID" value="TNN11495.1"/>
    <property type="molecule type" value="Genomic_DNA"/>
</dbReference>
<dbReference type="PANTHER" id="PTHR46348:SF1">
    <property type="entry name" value="DELETED IN LUNG AND ESOPHAGEAL CANCER PROTEIN 1"/>
    <property type="match status" value="1"/>
</dbReference>
<dbReference type="InterPro" id="IPR013783">
    <property type="entry name" value="Ig-like_fold"/>
</dbReference>
<gene>
    <name evidence="8" type="ORF">EWB00_004571</name>
</gene>
<dbReference type="PANTHER" id="PTHR46348">
    <property type="entry name" value="DELETED IN LUNG AND ESOPHAGEAL CANCER PROTEIN 1"/>
    <property type="match status" value="1"/>
</dbReference>
<evidence type="ECO:0000259" key="7">
    <source>
        <dbReference type="Pfam" id="PF23277"/>
    </source>
</evidence>
<dbReference type="Gene3D" id="2.60.40.10">
    <property type="entry name" value="Immunoglobulins"/>
    <property type="match status" value="5"/>
</dbReference>
<dbReference type="GO" id="GO:0008285">
    <property type="term" value="P:negative regulation of cell population proliferation"/>
    <property type="evidence" value="ECO:0007669"/>
    <property type="project" value="InterPro"/>
</dbReference>
<evidence type="ECO:0000256" key="2">
    <source>
        <dbReference type="ARBA" id="ARBA00004496"/>
    </source>
</evidence>
<keyword evidence="4" id="KW-0969">Cilium</keyword>
<dbReference type="OrthoDB" id="2115465at2759"/>
<sequence length="1345" mass="153039">MDENNLVCLLQKPSENRSQVISYQLSKIFKSLYQNSALDDDIISYLEAAKESDDAEHSSYIEDISKVLKQYKSVIDEVNKAESLIRNHGLSMRSNQNSEAEPPESAFSSLFNCVKVDDSFLGELGLLTKDDIYFNGKPRNYDFPITKHSPDHKDIENVSVRSTVEPVKKSTQTFGHLKSRGAKKYLKPDAIIPNRNSQSFIEPHIPIRTKMKQRRSLFQVEPKSIYFRSYQTGKVYESIVKIRNISETGRSIRVIPPKTTHFSMNEGKFPLPGSSIIAPGMAAVFTIRFMPDNLGDFEDEFLVKYENQLEPICVKLLGQKSRPQLNLLECYDLGSALKGGSKLYTIQLHNCSQEIASKSKFLFITRDAFNECHQFTAKHFIEYYTHEEDSCSINLDLKEFSLKPVKFTLESLESIIITIEFKPLLLGEYKWELVLICDNGQYFPVTFKGQGEELNLEIINISDSLSETFTFRKIDTLSNELLYFYQFPKQYPHTVAPKTMTIRNCCSESLRFQWIQENTFNVTNNSDYTNDNLIKSDDILNQRKSLSTSITNSQLSNQILPLLFTINPTTGVFESNDMKTFEISFNPIQIGTFTTQLSLILLNVPEVDEEGNCYKLDRKHLSIELKGIAEPLPISIEPPILIIPGKCLLDVPLHHTVKLVNSSLNCSVAFSWQTNFDSKGNSINSSNCSRSTMDVFQRDQQLISSMNSEIEKINDGLIVFEPTMGMITPGQSIDIDIFVSSSKSLIIKENIPCFINILRDSPLWFYIEVEFSGPTIVFDRADCNFGLMRPNETVEMNIVLTNTTPSPRKWFVQMDTFADKFTSEMKIQPTNGILKPVQSVTVNLSFTPKISRSVREVITVHTEDSEETRKLLILAEVQTPLIDFHPLQVNFSQCFWNVPITETVTVTNLNMLECDLEWIEPIGSDKEWVTVNIIPLAYRINGHQSQIFEITLCAHKQTSIEDLRIPLRVHGLNTLIYLPITAKVHGLSVNCFLLNQITDEIYKEHSQENVAIPLDNFREASTVLDFGQNVGLFEPVENWIECRNNTPIPTRICVDTGRLSIKTNYSDYENFSHKPKLGALSYLLLASQQSTENTLSSQSVLHERNDHKTDIRILYDWCSLLLKQSKGACVFAHSAITSSSYITDPQLAELKLITLNQSTSKSLTIPSWYLPGYGSLKICFICIANLWGLYKDDIHIYVLPEFDLTLESSLPPIEFSILFKVIGCPIYSLASGHFGQLSNKAVMSSDIKNNVTFLRTALPLKATRQFVRFGSVLFNGPIVKRQIRLHNPCETAIRIDWQVFLDSELEDHNQLINLLCFISEPFKDLSSNNFNNETLSTTKYLTPNE</sequence>
<evidence type="ECO:0000256" key="1">
    <source>
        <dbReference type="ARBA" id="ARBA00004138"/>
    </source>
</evidence>
<dbReference type="GO" id="GO:0005929">
    <property type="term" value="C:cilium"/>
    <property type="evidence" value="ECO:0007669"/>
    <property type="project" value="UniProtKB-SubCell"/>
</dbReference>
<evidence type="ECO:0000256" key="5">
    <source>
        <dbReference type="ARBA" id="ARBA00023273"/>
    </source>
</evidence>
<evidence type="ECO:0000256" key="3">
    <source>
        <dbReference type="ARBA" id="ARBA00022490"/>
    </source>
</evidence>
<evidence type="ECO:0000313" key="9">
    <source>
        <dbReference type="Proteomes" id="UP000311919"/>
    </source>
</evidence>